<dbReference type="AlphaFoldDB" id="A0A2M7V5I9"/>
<dbReference type="EMBL" id="PFPI01000010">
    <property type="protein sequence ID" value="PIZ93857.1"/>
    <property type="molecule type" value="Genomic_DNA"/>
</dbReference>
<organism evidence="1 2">
    <name type="scientific">Candidatus Magasanikbacteria bacterium CG_4_10_14_0_2_um_filter_41_31</name>
    <dbReference type="NCBI Taxonomy" id="1974639"/>
    <lineage>
        <taxon>Bacteria</taxon>
        <taxon>Candidatus Magasanikiibacteriota</taxon>
    </lineage>
</organism>
<accession>A0A2M7V5I9</accession>
<evidence type="ECO:0000313" key="2">
    <source>
        <dbReference type="Proteomes" id="UP000230078"/>
    </source>
</evidence>
<name>A0A2M7V5I9_9BACT</name>
<dbReference type="Proteomes" id="UP000230078">
    <property type="component" value="Unassembled WGS sequence"/>
</dbReference>
<protein>
    <submittedName>
        <fullName evidence="1">Uncharacterized protein</fullName>
    </submittedName>
</protein>
<gene>
    <name evidence="1" type="ORF">COX83_00830</name>
</gene>
<sequence length="88" mass="10021">MSQPIDGLLSDVKNAFRYDSELHSLLRQPELDRSALVKALQERMATILAVRNEPFVNQDMYALRVKVVEALLDRARVMLGNLDVMSFS</sequence>
<evidence type="ECO:0000313" key="1">
    <source>
        <dbReference type="EMBL" id="PIZ93857.1"/>
    </source>
</evidence>
<comment type="caution">
    <text evidence="1">The sequence shown here is derived from an EMBL/GenBank/DDBJ whole genome shotgun (WGS) entry which is preliminary data.</text>
</comment>
<reference evidence="2" key="1">
    <citation type="submission" date="2017-09" db="EMBL/GenBank/DDBJ databases">
        <title>Depth-based differentiation of microbial function through sediment-hosted aquifers and enrichment of novel symbionts in the deep terrestrial subsurface.</title>
        <authorList>
            <person name="Probst A.J."/>
            <person name="Ladd B."/>
            <person name="Jarett J.K."/>
            <person name="Geller-Mcgrath D.E."/>
            <person name="Sieber C.M.K."/>
            <person name="Emerson J.B."/>
            <person name="Anantharaman K."/>
            <person name="Thomas B.C."/>
            <person name="Malmstrom R."/>
            <person name="Stieglmeier M."/>
            <person name="Klingl A."/>
            <person name="Woyke T."/>
            <person name="Ryan C.M."/>
            <person name="Banfield J.F."/>
        </authorList>
    </citation>
    <scope>NUCLEOTIDE SEQUENCE [LARGE SCALE GENOMIC DNA]</scope>
</reference>
<proteinExistence type="predicted"/>